<comment type="caution">
    <text evidence="1">The sequence shown here is derived from an EMBL/GenBank/DDBJ whole genome shotgun (WGS) entry which is preliminary data.</text>
</comment>
<organism evidence="1">
    <name type="scientific">marine sediment metagenome</name>
    <dbReference type="NCBI Taxonomy" id="412755"/>
    <lineage>
        <taxon>unclassified sequences</taxon>
        <taxon>metagenomes</taxon>
        <taxon>ecological metagenomes</taxon>
    </lineage>
</organism>
<gene>
    <name evidence="1" type="ORF">LCGC14_0365890</name>
</gene>
<evidence type="ECO:0000313" key="1">
    <source>
        <dbReference type="EMBL" id="KKN76937.1"/>
    </source>
</evidence>
<reference evidence="1" key="1">
    <citation type="journal article" date="2015" name="Nature">
        <title>Complex archaea that bridge the gap between prokaryotes and eukaryotes.</title>
        <authorList>
            <person name="Spang A."/>
            <person name="Saw J.H."/>
            <person name="Jorgensen S.L."/>
            <person name="Zaremba-Niedzwiedzka K."/>
            <person name="Martijn J."/>
            <person name="Lind A.E."/>
            <person name="van Eijk R."/>
            <person name="Schleper C."/>
            <person name="Guy L."/>
            <person name="Ettema T.J."/>
        </authorList>
    </citation>
    <scope>NUCLEOTIDE SEQUENCE</scope>
</reference>
<protein>
    <submittedName>
        <fullName evidence="1">Uncharacterized protein</fullName>
    </submittedName>
</protein>
<name>A0A0F9TPQ1_9ZZZZ</name>
<dbReference type="EMBL" id="LAZR01000287">
    <property type="protein sequence ID" value="KKN76937.1"/>
    <property type="molecule type" value="Genomic_DNA"/>
</dbReference>
<sequence>MKRYPHFILRTVHNGRIRFDNEWWIPQEPTDRLNGIRLAFGIYVEGVHTHPVKRLDILCLWGSEEAYHACQREEDEKAFLDADNKSKMLLAPEGFFRQYWWHPVEPPSDTCPEFAEG</sequence>
<dbReference type="AlphaFoldDB" id="A0A0F9TPQ1"/>
<accession>A0A0F9TPQ1</accession>
<proteinExistence type="predicted"/>